<dbReference type="Proteomes" id="UP001519287">
    <property type="component" value="Unassembled WGS sequence"/>
</dbReference>
<name>A0ABS4IQX8_9BACL</name>
<keyword evidence="2" id="KW-1185">Reference proteome</keyword>
<gene>
    <name evidence="1" type="ORF">J2Z66_000604</name>
</gene>
<accession>A0ABS4IQX8</accession>
<dbReference type="EMBL" id="JAGGLB010000002">
    <property type="protein sequence ID" value="MBP1989009.1"/>
    <property type="molecule type" value="Genomic_DNA"/>
</dbReference>
<proteinExistence type="predicted"/>
<comment type="caution">
    <text evidence="1">The sequence shown here is derived from an EMBL/GenBank/DDBJ whole genome shotgun (WGS) entry which is preliminary data.</text>
</comment>
<evidence type="ECO:0000313" key="2">
    <source>
        <dbReference type="Proteomes" id="UP001519287"/>
    </source>
</evidence>
<sequence>MQLEARPNPKQQNVAKNRTQWAYSAEAAEVYFLSERDSGYKVNVEFSTDIKKDAPFRGVLLCDLCFEAAEQLEFL</sequence>
<evidence type="ECO:0000313" key="1">
    <source>
        <dbReference type="EMBL" id="MBP1989009.1"/>
    </source>
</evidence>
<organism evidence="1 2">
    <name type="scientific">Paenibacillus eucommiae</name>
    <dbReference type="NCBI Taxonomy" id="1355755"/>
    <lineage>
        <taxon>Bacteria</taxon>
        <taxon>Bacillati</taxon>
        <taxon>Bacillota</taxon>
        <taxon>Bacilli</taxon>
        <taxon>Bacillales</taxon>
        <taxon>Paenibacillaceae</taxon>
        <taxon>Paenibacillus</taxon>
    </lineage>
</organism>
<protein>
    <submittedName>
        <fullName evidence="1">Uncharacterized protein</fullName>
    </submittedName>
</protein>
<reference evidence="1 2" key="1">
    <citation type="submission" date="2021-03" db="EMBL/GenBank/DDBJ databases">
        <title>Genomic Encyclopedia of Type Strains, Phase IV (KMG-IV): sequencing the most valuable type-strain genomes for metagenomic binning, comparative biology and taxonomic classification.</title>
        <authorList>
            <person name="Goeker M."/>
        </authorList>
    </citation>
    <scope>NUCLEOTIDE SEQUENCE [LARGE SCALE GENOMIC DNA]</scope>
    <source>
        <strain evidence="1 2">DSM 26048</strain>
    </source>
</reference>